<keyword evidence="7" id="KW-1185">Reference proteome</keyword>
<evidence type="ECO:0000259" key="5">
    <source>
        <dbReference type="PROSITE" id="PS01124"/>
    </source>
</evidence>
<dbReference type="OrthoDB" id="2060755at2"/>
<keyword evidence="1" id="KW-0805">Transcription regulation</keyword>
<dbReference type="InterPro" id="IPR018062">
    <property type="entry name" value="HTH_AraC-typ_CS"/>
</dbReference>
<keyword evidence="3" id="KW-0010">Activator</keyword>
<evidence type="ECO:0000256" key="3">
    <source>
        <dbReference type="ARBA" id="ARBA00023159"/>
    </source>
</evidence>
<gene>
    <name evidence="6" type="ORF">GFD22_06115</name>
</gene>
<feature type="domain" description="HTH araC/xylS-type" evidence="5">
    <location>
        <begin position="198"/>
        <end position="296"/>
    </location>
</feature>
<proteinExistence type="predicted"/>
<dbReference type="Gene3D" id="1.10.10.60">
    <property type="entry name" value="Homeodomain-like"/>
    <property type="match status" value="2"/>
</dbReference>
<dbReference type="PANTHER" id="PTHR46796">
    <property type="entry name" value="HTH-TYPE TRANSCRIPTIONAL ACTIVATOR RHAS-RELATED"/>
    <property type="match status" value="1"/>
</dbReference>
<dbReference type="RefSeq" id="WP_152350205.1">
    <property type="nucleotide sequence ID" value="NZ_WBSN01000006.1"/>
</dbReference>
<name>A0A7K3THH3_9BIFI</name>
<dbReference type="SMART" id="SM00342">
    <property type="entry name" value="HTH_ARAC"/>
    <property type="match status" value="1"/>
</dbReference>
<dbReference type="InterPro" id="IPR009057">
    <property type="entry name" value="Homeodomain-like_sf"/>
</dbReference>
<dbReference type="PROSITE" id="PS00041">
    <property type="entry name" value="HTH_ARAC_FAMILY_1"/>
    <property type="match status" value="1"/>
</dbReference>
<dbReference type="GO" id="GO:0043565">
    <property type="term" value="F:sequence-specific DNA binding"/>
    <property type="evidence" value="ECO:0007669"/>
    <property type="project" value="InterPro"/>
</dbReference>
<dbReference type="GO" id="GO:0003700">
    <property type="term" value="F:DNA-binding transcription factor activity"/>
    <property type="evidence" value="ECO:0007669"/>
    <property type="project" value="InterPro"/>
</dbReference>
<organism evidence="6 7">
    <name type="scientific">Bifidobacterium avesanii</name>
    <dbReference type="NCBI Taxonomy" id="1798157"/>
    <lineage>
        <taxon>Bacteria</taxon>
        <taxon>Bacillati</taxon>
        <taxon>Actinomycetota</taxon>
        <taxon>Actinomycetes</taxon>
        <taxon>Bifidobacteriales</taxon>
        <taxon>Bifidobacteriaceae</taxon>
        <taxon>Bifidobacterium</taxon>
    </lineage>
</organism>
<evidence type="ECO:0000256" key="2">
    <source>
        <dbReference type="ARBA" id="ARBA00023125"/>
    </source>
</evidence>
<dbReference type="SUPFAM" id="SSF51215">
    <property type="entry name" value="Regulatory protein AraC"/>
    <property type="match status" value="1"/>
</dbReference>
<protein>
    <submittedName>
        <fullName evidence="6">Helix-turn-helix domain-containing protein</fullName>
    </submittedName>
</protein>
<reference evidence="6 7" key="1">
    <citation type="submission" date="2019-10" db="EMBL/GenBank/DDBJ databases">
        <title>Bifidobacterium from non-human primates.</title>
        <authorList>
            <person name="Modesto M."/>
        </authorList>
    </citation>
    <scope>NUCLEOTIDE SEQUENCE [LARGE SCALE GENOMIC DNA]</scope>
    <source>
        <strain evidence="6 7">TREC</strain>
    </source>
</reference>
<evidence type="ECO:0000313" key="7">
    <source>
        <dbReference type="Proteomes" id="UP000469763"/>
    </source>
</evidence>
<dbReference type="EMBL" id="WHZY01000007">
    <property type="protein sequence ID" value="NEG78548.1"/>
    <property type="molecule type" value="Genomic_DNA"/>
</dbReference>
<keyword evidence="2" id="KW-0238">DNA-binding</keyword>
<evidence type="ECO:0000256" key="1">
    <source>
        <dbReference type="ARBA" id="ARBA00023015"/>
    </source>
</evidence>
<accession>A0A7K3THH3</accession>
<evidence type="ECO:0000313" key="6">
    <source>
        <dbReference type="EMBL" id="NEG78548.1"/>
    </source>
</evidence>
<comment type="caution">
    <text evidence="6">The sequence shown here is derived from an EMBL/GenBank/DDBJ whole genome shotgun (WGS) entry which is preliminary data.</text>
</comment>
<dbReference type="InterPro" id="IPR050204">
    <property type="entry name" value="AraC_XylS_family_regulators"/>
</dbReference>
<dbReference type="PROSITE" id="PS01124">
    <property type="entry name" value="HTH_ARAC_FAMILY_2"/>
    <property type="match status" value="1"/>
</dbReference>
<dbReference type="Pfam" id="PF12833">
    <property type="entry name" value="HTH_18"/>
    <property type="match status" value="1"/>
</dbReference>
<sequence length="314" mass="34374">MRFEAKGLVPGTAEAFPSMPTGYARSMPFYPLRAGTITFEPGYLLRRKALDEIIVAYFDEGTYHLRIGDVDEDIHAGQFMIADLSQPHVFSSVTRSRDVYMHFSGPMARMYCSLITRRSGNVLTLDDPEPAVAELRFVYDTLKNGTPIDDVRMSWHIDTLLTELATRSVVRSDGGHMADANGRPVRGFAASAAAEGIARVKAFVLNHPEQVMDLTAMAAMANMSKFHFAKTFKAFTGVTPHQYVVGVRMDRAKYLLCYTGDTVGAVGRACGFAQTSNFCMAFKAAVGVTPGEYRARTAGSDPVLIDNGRGRAAE</sequence>
<dbReference type="Proteomes" id="UP000469763">
    <property type="component" value="Unassembled WGS sequence"/>
</dbReference>
<dbReference type="PANTHER" id="PTHR46796:SF6">
    <property type="entry name" value="ARAC SUBFAMILY"/>
    <property type="match status" value="1"/>
</dbReference>
<evidence type="ECO:0000256" key="4">
    <source>
        <dbReference type="ARBA" id="ARBA00023163"/>
    </source>
</evidence>
<dbReference type="InterPro" id="IPR037923">
    <property type="entry name" value="HTH-like"/>
</dbReference>
<dbReference type="InterPro" id="IPR018060">
    <property type="entry name" value="HTH_AraC"/>
</dbReference>
<dbReference type="AlphaFoldDB" id="A0A7K3THH3"/>
<keyword evidence="4" id="KW-0804">Transcription</keyword>
<dbReference type="SUPFAM" id="SSF46689">
    <property type="entry name" value="Homeodomain-like"/>
    <property type="match status" value="2"/>
</dbReference>